<evidence type="ECO:0000313" key="4">
    <source>
        <dbReference type="EMBL" id="ONH96497.1"/>
    </source>
</evidence>
<feature type="domain" description="Remorin C-terminal" evidence="3">
    <location>
        <begin position="291"/>
        <end position="376"/>
    </location>
</feature>
<evidence type="ECO:0000313" key="5">
    <source>
        <dbReference type="Proteomes" id="UP000006882"/>
    </source>
</evidence>
<dbReference type="AlphaFoldDB" id="A0A251NAZ6"/>
<dbReference type="OrthoDB" id="648416at2759"/>
<comment type="similarity">
    <text evidence="1">Belongs to the remorin family.</text>
</comment>
<feature type="region of interest" description="Disordered" evidence="2">
    <location>
        <begin position="205"/>
        <end position="226"/>
    </location>
</feature>
<dbReference type="SMR" id="A0A251NAZ6"/>
<keyword evidence="5" id="KW-1185">Reference proteome</keyword>
<organism evidence="4 5">
    <name type="scientific">Prunus persica</name>
    <name type="common">Peach</name>
    <name type="synonym">Amygdalus persica</name>
    <dbReference type="NCBI Taxonomy" id="3760"/>
    <lineage>
        <taxon>Eukaryota</taxon>
        <taxon>Viridiplantae</taxon>
        <taxon>Streptophyta</taxon>
        <taxon>Embryophyta</taxon>
        <taxon>Tracheophyta</taxon>
        <taxon>Spermatophyta</taxon>
        <taxon>Magnoliopsida</taxon>
        <taxon>eudicotyledons</taxon>
        <taxon>Gunneridae</taxon>
        <taxon>Pentapetalae</taxon>
        <taxon>rosids</taxon>
        <taxon>fabids</taxon>
        <taxon>Rosales</taxon>
        <taxon>Rosaceae</taxon>
        <taxon>Amygdaloideae</taxon>
        <taxon>Amygdaleae</taxon>
        <taxon>Prunus</taxon>
    </lineage>
</organism>
<feature type="region of interest" description="Disordered" evidence="2">
    <location>
        <begin position="1"/>
        <end position="61"/>
    </location>
</feature>
<dbReference type="STRING" id="3760.A0A251NAZ6"/>
<protein>
    <recommendedName>
        <fullName evidence="3">Remorin C-terminal domain-containing protein</fullName>
    </recommendedName>
</protein>
<dbReference type="Proteomes" id="UP000006882">
    <property type="component" value="Chromosome G7"/>
</dbReference>
<accession>A0A251NAZ6</accession>
<evidence type="ECO:0000256" key="1">
    <source>
        <dbReference type="ARBA" id="ARBA00005711"/>
    </source>
</evidence>
<feature type="region of interest" description="Disordered" evidence="2">
    <location>
        <begin position="89"/>
        <end position="110"/>
    </location>
</feature>
<name>A0A251NAZ6_PRUPE</name>
<feature type="compositionally biased region" description="Basic residues" evidence="2">
    <location>
        <begin position="95"/>
        <end position="105"/>
    </location>
</feature>
<dbReference type="InterPro" id="IPR005516">
    <property type="entry name" value="Remorin_C"/>
</dbReference>
<feature type="compositionally biased region" description="Polar residues" evidence="2">
    <location>
        <begin position="40"/>
        <end position="57"/>
    </location>
</feature>
<dbReference type="PANTHER" id="PTHR31471:SF2">
    <property type="entry name" value="REMORIN FAMILY PROTEIN"/>
    <property type="match status" value="1"/>
</dbReference>
<dbReference type="EMBL" id="CM007657">
    <property type="protein sequence ID" value="ONH96497.1"/>
    <property type="molecule type" value="Genomic_DNA"/>
</dbReference>
<dbReference type="Pfam" id="PF03763">
    <property type="entry name" value="Remorin_C"/>
    <property type="match status" value="1"/>
</dbReference>
<dbReference type="eggNOG" id="ENOG502RFM7">
    <property type="taxonomic scope" value="Eukaryota"/>
</dbReference>
<sequence length="394" mass="42381">MKRGSVSHDLGPFPSIGGPDFHGSRIGGQKGWSSERVPLPTSSGQRHAIHGSTSLMGLSNGGRTVPSKWEDAERWICSPFLGYGCESNKNDSHSHGHGQQRRPKSKSGPIVPPGAVYCSNFSPANPAFDGCGSVRNFAIGSPFSTGVLAAESVSLLYGGSGGMGRSTSALGPLELQNEKLDNTKCEEPAISRAVSQRDMGTQITPNGCLHHSPPPPKRRSSFAPSSSTLLSIVEQQREHFAKLEVREVQVDNGATGTKGSRRGGSVMKRHPDVYDFDKIAIKNQPPSFNIAEAAMNSSRKQREEAKITAWENLQKAKAEAALRKLEMKLEKKRSSTMDKIMKKVRNAQVKAHKMRSSIAVKDGHQAPKTPGKLASFGKLVRGGSLSSCFTRNAA</sequence>
<dbReference type="Gramene" id="ONH96497">
    <property type="protein sequence ID" value="ONH96497"/>
    <property type="gene ID" value="PRUPE_7G133000"/>
</dbReference>
<gene>
    <name evidence="4" type="ORF">PRUPE_7G133000</name>
</gene>
<evidence type="ECO:0000259" key="3">
    <source>
        <dbReference type="Pfam" id="PF03763"/>
    </source>
</evidence>
<evidence type="ECO:0000256" key="2">
    <source>
        <dbReference type="SAM" id="MobiDB-lite"/>
    </source>
</evidence>
<proteinExistence type="inferred from homology"/>
<dbReference type="PANTHER" id="PTHR31471">
    <property type="entry name" value="OS02G0116800 PROTEIN"/>
    <property type="match status" value="1"/>
</dbReference>
<reference evidence="4 5" key="1">
    <citation type="journal article" date="2013" name="Nat. Genet.">
        <title>The high-quality draft genome of peach (Prunus persica) identifies unique patterns of genetic diversity, domestication and genome evolution.</title>
        <authorList>
            <consortium name="International Peach Genome Initiative"/>
            <person name="Verde I."/>
            <person name="Abbott A.G."/>
            <person name="Scalabrin S."/>
            <person name="Jung S."/>
            <person name="Shu S."/>
            <person name="Marroni F."/>
            <person name="Zhebentyayeva T."/>
            <person name="Dettori M.T."/>
            <person name="Grimwood J."/>
            <person name="Cattonaro F."/>
            <person name="Zuccolo A."/>
            <person name="Rossini L."/>
            <person name="Jenkins J."/>
            <person name="Vendramin E."/>
            <person name="Meisel L.A."/>
            <person name="Decroocq V."/>
            <person name="Sosinski B."/>
            <person name="Prochnik S."/>
            <person name="Mitros T."/>
            <person name="Policriti A."/>
            <person name="Cipriani G."/>
            <person name="Dondini L."/>
            <person name="Ficklin S."/>
            <person name="Goodstein D.M."/>
            <person name="Xuan P."/>
            <person name="Del Fabbro C."/>
            <person name="Aramini V."/>
            <person name="Copetti D."/>
            <person name="Gonzalez S."/>
            <person name="Horner D.S."/>
            <person name="Falchi R."/>
            <person name="Lucas S."/>
            <person name="Mica E."/>
            <person name="Maldonado J."/>
            <person name="Lazzari B."/>
            <person name="Bielenberg D."/>
            <person name="Pirona R."/>
            <person name="Miculan M."/>
            <person name="Barakat A."/>
            <person name="Testolin R."/>
            <person name="Stella A."/>
            <person name="Tartarini S."/>
            <person name="Tonutti P."/>
            <person name="Arus P."/>
            <person name="Orellana A."/>
            <person name="Wells C."/>
            <person name="Main D."/>
            <person name="Vizzotto G."/>
            <person name="Silva H."/>
            <person name="Salamini F."/>
            <person name="Schmutz J."/>
            <person name="Morgante M."/>
            <person name="Rokhsar D.S."/>
        </authorList>
    </citation>
    <scope>NUCLEOTIDE SEQUENCE [LARGE SCALE GENOMIC DNA]</scope>
    <source>
        <strain evidence="5">cv. Nemared</strain>
    </source>
</reference>